<organism evidence="1 2">
    <name type="scientific">Pleurodeles waltl</name>
    <name type="common">Iberian ribbed newt</name>
    <dbReference type="NCBI Taxonomy" id="8319"/>
    <lineage>
        <taxon>Eukaryota</taxon>
        <taxon>Metazoa</taxon>
        <taxon>Chordata</taxon>
        <taxon>Craniata</taxon>
        <taxon>Vertebrata</taxon>
        <taxon>Euteleostomi</taxon>
        <taxon>Amphibia</taxon>
        <taxon>Batrachia</taxon>
        <taxon>Caudata</taxon>
        <taxon>Salamandroidea</taxon>
        <taxon>Salamandridae</taxon>
        <taxon>Pleurodelinae</taxon>
        <taxon>Pleurodeles</taxon>
    </lineage>
</organism>
<reference evidence="1" key="1">
    <citation type="journal article" date="2022" name="bioRxiv">
        <title>Sequencing and chromosome-scale assembly of the giantPleurodeles waltlgenome.</title>
        <authorList>
            <person name="Brown T."/>
            <person name="Elewa A."/>
            <person name="Iarovenko S."/>
            <person name="Subramanian E."/>
            <person name="Araus A.J."/>
            <person name="Petzold A."/>
            <person name="Susuki M."/>
            <person name="Suzuki K.-i.T."/>
            <person name="Hayashi T."/>
            <person name="Toyoda A."/>
            <person name="Oliveira C."/>
            <person name="Osipova E."/>
            <person name="Leigh N.D."/>
            <person name="Simon A."/>
            <person name="Yun M.H."/>
        </authorList>
    </citation>
    <scope>NUCLEOTIDE SEQUENCE</scope>
    <source>
        <strain evidence="1">20211129_DDA</strain>
        <tissue evidence="1">Liver</tissue>
    </source>
</reference>
<evidence type="ECO:0000313" key="1">
    <source>
        <dbReference type="EMBL" id="KAJ1191098.1"/>
    </source>
</evidence>
<sequence length="102" mass="11629">MVEALISNKSTLPHNMLAIHYLHPEIFTLAMRVRGGVAPQHGKQTQSSYRSSGRLAKLTHRGIFRWRSTQQAGLTSFYCCIHLNCCIDQEDRKFVKVVADRT</sequence>
<dbReference type="Proteomes" id="UP001066276">
    <property type="component" value="Chromosome 2_2"/>
</dbReference>
<dbReference type="AlphaFoldDB" id="A0AAV7UQF4"/>
<name>A0AAV7UQF4_PLEWA</name>
<proteinExistence type="predicted"/>
<evidence type="ECO:0000313" key="2">
    <source>
        <dbReference type="Proteomes" id="UP001066276"/>
    </source>
</evidence>
<keyword evidence="2" id="KW-1185">Reference proteome</keyword>
<gene>
    <name evidence="1" type="ORF">NDU88_000414</name>
</gene>
<accession>A0AAV7UQF4</accession>
<protein>
    <submittedName>
        <fullName evidence="1">Uncharacterized protein</fullName>
    </submittedName>
</protein>
<comment type="caution">
    <text evidence="1">The sequence shown here is derived from an EMBL/GenBank/DDBJ whole genome shotgun (WGS) entry which is preliminary data.</text>
</comment>
<dbReference type="EMBL" id="JANPWB010000004">
    <property type="protein sequence ID" value="KAJ1191098.1"/>
    <property type="molecule type" value="Genomic_DNA"/>
</dbReference>